<dbReference type="Proteomes" id="UP000183832">
    <property type="component" value="Unassembled WGS sequence"/>
</dbReference>
<dbReference type="OrthoDB" id="6155811at2759"/>
<name>A0A1J1I441_9DIPT</name>
<evidence type="ECO:0000313" key="6">
    <source>
        <dbReference type="Proteomes" id="UP000183832"/>
    </source>
</evidence>
<dbReference type="EMBL" id="CVRI01000037">
    <property type="protein sequence ID" value="CRK93630.1"/>
    <property type="molecule type" value="Genomic_DNA"/>
</dbReference>
<sequence length="944" mass="106869">MLGTTLSMDNSSAVGRHHSTHKILSEITKIWIKILFISLIFALVQTSTPPTSIPLQKRAGNPLVPTESTDDHCNKTVDIYVDVSSPPLTYLNRHRPLTCWYRFKSIRGIPKDWVLRLTFKKFKVGTLVNSTHCEGGYLQIVDGNSKTDVSNRREPGSFCGEAEQPQTFISETSYVKVVFHTDNFTDQTYFAFDSRAETEVYLRYGQHPELYPNRRGEIVQGSYCEREFRDCRLQTCYVQSPAYPGLYPRALKCRYRLHTRQPFIKLYLQNEQFAVDGQRCENLMTCPMKEIGSGPEHCPYDWLAIHDGRDENAPIIGQFCGMGKFPFSIIGTTQHMYVEFVSSPAGPLLNNGFHFNVGNWPGHVEPAGVKQGTCDWLLSSNALKQTSASEGIFLSVAHWYPPNTSCNYHIQGVENEIVRLYFPSFRINRIEAPIVKPDGDCAESLTIYDADFPDPSRVIKTFCDTFSKPMEKIDFVSTGRSMFVKFLSRTGSYSGSSLYYWGHYDFFNNTKFGAKNGVPNTLCDEVFYAWEHPNGILRSPLNTLIYKRIASTSDVRCQYKFINDKRAFARVIIEMVSISFKEIPYSTSPCTRCHEERVDKLIIWEEKNKTQQRLACFCDNIPRPVRIISSDAQMNLEMLVLGQYASQHYFKYPNTLFTANYEFVHPPLCGPITMGPKADGELIFPHKNSFGLPVTGAPQKVIKCIWELKVSAQRDLWLKVDKAKFGIYGSCEVGKIEVYLAGRLEPRFVVCPENASLAKNLPILSAAELGALDNLNDDPLPVIIQYTGDNRFPGKSAFSLVWTELFHLPRNPDGTLSTAAQMLKSPCDFVCPSNPSICLPKHLVCNGIVNCPNASKTNNELHSMEALIENVEASLQTFGIFNLKNSHLLNDESAELCRKSEHDSDYYDEYENVKWALIVAGSCFVVVMFLAVLCKMCKGRTKNQ</sequence>
<evidence type="ECO:0000259" key="4">
    <source>
        <dbReference type="PROSITE" id="PS01180"/>
    </source>
</evidence>
<accession>A0A1J1I441</accession>
<dbReference type="PROSITE" id="PS01180">
    <property type="entry name" value="CUB"/>
    <property type="match status" value="3"/>
</dbReference>
<dbReference type="PANTHER" id="PTHR47537">
    <property type="entry name" value="CUBILIN"/>
    <property type="match status" value="1"/>
</dbReference>
<dbReference type="PANTHER" id="PTHR47537:SF1">
    <property type="entry name" value="CUB DOMAIN-CONTAINING PROTEIN"/>
    <property type="match status" value="1"/>
</dbReference>
<dbReference type="Gene3D" id="2.60.120.290">
    <property type="entry name" value="Spermadhesin, CUB domain"/>
    <property type="match status" value="3"/>
</dbReference>
<feature type="domain" description="CUB" evidence="4">
    <location>
        <begin position="374"/>
        <end position="503"/>
    </location>
</feature>
<evidence type="ECO:0000256" key="2">
    <source>
        <dbReference type="PROSITE-ProRule" id="PRU00059"/>
    </source>
</evidence>
<dbReference type="InterPro" id="IPR000859">
    <property type="entry name" value="CUB_dom"/>
</dbReference>
<keyword evidence="3" id="KW-0472">Membrane</keyword>
<dbReference type="Pfam" id="PF00431">
    <property type="entry name" value="CUB"/>
    <property type="match status" value="3"/>
</dbReference>
<keyword evidence="6" id="KW-1185">Reference proteome</keyword>
<dbReference type="SMART" id="SM00042">
    <property type="entry name" value="CUB"/>
    <property type="match status" value="2"/>
</dbReference>
<evidence type="ECO:0000313" key="5">
    <source>
        <dbReference type="EMBL" id="CRK93630.1"/>
    </source>
</evidence>
<dbReference type="GO" id="GO:0005886">
    <property type="term" value="C:plasma membrane"/>
    <property type="evidence" value="ECO:0007669"/>
    <property type="project" value="TreeGrafter"/>
</dbReference>
<reference evidence="5 6" key="1">
    <citation type="submission" date="2015-04" db="EMBL/GenBank/DDBJ databases">
        <authorList>
            <person name="Syromyatnikov M.Y."/>
            <person name="Popov V.N."/>
        </authorList>
    </citation>
    <scope>NUCLEOTIDE SEQUENCE [LARGE SCALE GENOMIC DNA]</scope>
</reference>
<dbReference type="STRING" id="568069.A0A1J1I441"/>
<comment type="caution">
    <text evidence="2">Lacks conserved residue(s) required for the propagation of feature annotation.</text>
</comment>
<dbReference type="CDD" id="cd00041">
    <property type="entry name" value="CUB"/>
    <property type="match status" value="3"/>
</dbReference>
<feature type="transmembrane region" description="Helical" evidence="3">
    <location>
        <begin position="915"/>
        <end position="934"/>
    </location>
</feature>
<keyword evidence="3" id="KW-1133">Transmembrane helix</keyword>
<dbReference type="FunFam" id="2.60.120.290:FF:000055">
    <property type="entry name" value="Dorsal-ventral patterning protein tolloid"/>
    <property type="match status" value="1"/>
</dbReference>
<feature type="domain" description="CUB" evidence="4">
    <location>
        <begin position="224"/>
        <end position="360"/>
    </location>
</feature>
<dbReference type="InterPro" id="IPR053207">
    <property type="entry name" value="Non-NMDA_GluR_Accessory"/>
</dbReference>
<dbReference type="AlphaFoldDB" id="A0A1J1I441"/>
<evidence type="ECO:0000256" key="1">
    <source>
        <dbReference type="ARBA" id="ARBA00023157"/>
    </source>
</evidence>
<feature type="domain" description="CUB" evidence="4">
    <location>
        <begin position="59"/>
        <end position="197"/>
    </location>
</feature>
<gene>
    <name evidence="5" type="primary">putative AGAP010431-PA</name>
    <name evidence="5" type="ORF">CLUMA_CG007160</name>
</gene>
<organism evidence="5 6">
    <name type="scientific">Clunio marinus</name>
    <dbReference type="NCBI Taxonomy" id="568069"/>
    <lineage>
        <taxon>Eukaryota</taxon>
        <taxon>Metazoa</taxon>
        <taxon>Ecdysozoa</taxon>
        <taxon>Arthropoda</taxon>
        <taxon>Hexapoda</taxon>
        <taxon>Insecta</taxon>
        <taxon>Pterygota</taxon>
        <taxon>Neoptera</taxon>
        <taxon>Endopterygota</taxon>
        <taxon>Diptera</taxon>
        <taxon>Nematocera</taxon>
        <taxon>Chironomoidea</taxon>
        <taxon>Chironomidae</taxon>
        <taxon>Clunio</taxon>
    </lineage>
</organism>
<evidence type="ECO:0000256" key="3">
    <source>
        <dbReference type="SAM" id="Phobius"/>
    </source>
</evidence>
<keyword evidence="1" id="KW-1015">Disulfide bond</keyword>
<protein>
    <submittedName>
        <fullName evidence="5">CLUMA_CG007160, isoform A</fullName>
    </submittedName>
</protein>
<proteinExistence type="predicted"/>
<dbReference type="InterPro" id="IPR035914">
    <property type="entry name" value="Sperma_CUB_dom_sf"/>
</dbReference>
<keyword evidence="3" id="KW-0812">Transmembrane</keyword>
<dbReference type="SUPFAM" id="SSF49854">
    <property type="entry name" value="Spermadhesin, CUB domain"/>
    <property type="match status" value="3"/>
</dbReference>